<dbReference type="AlphaFoldDB" id="A0A433Q7Y9"/>
<evidence type="ECO:0000256" key="1">
    <source>
        <dbReference type="SAM" id="MobiDB-lite"/>
    </source>
</evidence>
<keyword evidence="3" id="KW-1185">Reference proteome</keyword>
<reference evidence="2 3" key="1">
    <citation type="journal article" date="2018" name="New Phytol.">
        <title>Phylogenomics of Endogonaceae and evolution of mycorrhizas within Mucoromycota.</title>
        <authorList>
            <person name="Chang Y."/>
            <person name="Desiro A."/>
            <person name="Na H."/>
            <person name="Sandor L."/>
            <person name="Lipzen A."/>
            <person name="Clum A."/>
            <person name="Barry K."/>
            <person name="Grigoriev I.V."/>
            <person name="Martin F.M."/>
            <person name="Stajich J.E."/>
            <person name="Smith M.E."/>
            <person name="Bonito G."/>
            <person name="Spatafora J.W."/>
        </authorList>
    </citation>
    <scope>NUCLEOTIDE SEQUENCE [LARGE SCALE GENOMIC DNA]</scope>
    <source>
        <strain evidence="2 3">AD002</strain>
    </source>
</reference>
<dbReference type="EMBL" id="RBNJ01011643">
    <property type="protein sequence ID" value="RUS25928.1"/>
    <property type="molecule type" value="Genomic_DNA"/>
</dbReference>
<feature type="compositionally biased region" description="Basic and acidic residues" evidence="1">
    <location>
        <begin position="244"/>
        <end position="254"/>
    </location>
</feature>
<protein>
    <submittedName>
        <fullName evidence="2">Uncharacterized protein</fullName>
    </submittedName>
</protein>
<comment type="caution">
    <text evidence="2">The sequence shown here is derived from an EMBL/GenBank/DDBJ whole genome shotgun (WGS) entry which is preliminary data.</text>
</comment>
<organism evidence="2 3">
    <name type="scientific">Jimgerdemannia flammicorona</name>
    <dbReference type="NCBI Taxonomy" id="994334"/>
    <lineage>
        <taxon>Eukaryota</taxon>
        <taxon>Fungi</taxon>
        <taxon>Fungi incertae sedis</taxon>
        <taxon>Mucoromycota</taxon>
        <taxon>Mucoromycotina</taxon>
        <taxon>Endogonomycetes</taxon>
        <taxon>Endogonales</taxon>
        <taxon>Endogonaceae</taxon>
        <taxon>Jimgerdemannia</taxon>
    </lineage>
</organism>
<gene>
    <name evidence="2" type="ORF">BC938DRAFT_471456</name>
</gene>
<evidence type="ECO:0000313" key="2">
    <source>
        <dbReference type="EMBL" id="RUS25928.1"/>
    </source>
</evidence>
<name>A0A433Q7Y9_9FUNG</name>
<dbReference type="Proteomes" id="UP000274822">
    <property type="component" value="Unassembled WGS sequence"/>
</dbReference>
<sequence>MTDPTRSSYLAFFTELCNKAHSGDEPSSLAVSLIETATRQADFLLVSDSPDDHTRLLLAGCGVVDGRFLHPDDWPRYMDAKRALRSQWHQQTQRALREELDVLLRSAPGNTYERRSEAVRAFVEQHGKAIGTHPFLHGLARTLRMQLHEATLVAWTFLDDVFIQNGVEIMRAEVGLLITVLGMTHSVAGGGGEDLESDDPTREVVRTWYVGEELADAEIRELLSVLPDDKRLTGRATGDSQVSARERPVEMRPV</sequence>
<accession>A0A433Q7Y9</accession>
<evidence type="ECO:0000313" key="3">
    <source>
        <dbReference type="Proteomes" id="UP000274822"/>
    </source>
</evidence>
<feature type="region of interest" description="Disordered" evidence="1">
    <location>
        <begin position="231"/>
        <end position="254"/>
    </location>
</feature>
<proteinExistence type="predicted"/>